<name>A0ABU5EDL7_9PROT</name>
<dbReference type="Proteomes" id="UP001279642">
    <property type="component" value="Unassembled WGS sequence"/>
</dbReference>
<comment type="subcellular location">
    <subcellularLocation>
        <location evidence="1">Cell membrane</location>
        <topology evidence="1">Peripheral membrane protein</topology>
    </subcellularLocation>
</comment>
<evidence type="ECO:0000256" key="7">
    <source>
        <dbReference type="ARBA" id="ARBA00022970"/>
    </source>
</evidence>
<dbReference type="PROSITE" id="PS00211">
    <property type="entry name" value="ABC_TRANSPORTER_1"/>
    <property type="match status" value="1"/>
</dbReference>
<dbReference type="PANTHER" id="PTHR43166:SF9">
    <property type="entry name" value="GLUTAMATE_ASPARTATE IMPORT ATP-BINDING PROTEIN GLTL"/>
    <property type="match status" value="1"/>
</dbReference>
<comment type="caution">
    <text evidence="10">The sequence shown here is derived from an EMBL/GenBank/DDBJ whole genome shotgun (WGS) entry which is preliminary data.</text>
</comment>
<dbReference type="InterPro" id="IPR017871">
    <property type="entry name" value="ABC_transporter-like_CS"/>
</dbReference>
<feature type="domain" description="ABC transporter" evidence="9">
    <location>
        <begin position="20"/>
        <end position="264"/>
    </location>
</feature>
<accession>A0ABU5EDL7</accession>
<keyword evidence="8" id="KW-0472">Membrane</keyword>
<dbReference type="Pfam" id="PF00005">
    <property type="entry name" value="ABC_tran"/>
    <property type="match status" value="1"/>
</dbReference>
<dbReference type="Gene3D" id="3.40.50.300">
    <property type="entry name" value="P-loop containing nucleotide triphosphate hydrolases"/>
    <property type="match status" value="1"/>
</dbReference>
<evidence type="ECO:0000256" key="3">
    <source>
        <dbReference type="ARBA" id="ARBA00022448"/>
    </source>
</evidence>
<evidence type="ECO:0000256" key="1">
    <source>
        <dbReference type="ARBA" id="ARBA00004202"/>
    </source>
</evidence>
<dbReference type="PIRSF" id="PIRSF039085">
    <property type="entry name" value="ABC_ATPase_HisP"/>
    <property type="match status" value="1"/>
</dbReference>
<dbReference type="InterPro" id="IPR027417">
    <property type="entry name" value="P-loop_NTPase"/>
</dbReference>
<reference evidence="10 11" key="1">
    <citation type="journal article" date="2016" name="Antonie Van Leeuwenhoek">
        <title>Dongia soli sp. nov., isolated from soil from Dokdo, Korea.</title>
        <authorList>
            <person name="Kim D.U."/>
            <person name="Lee H."/>
            <person name="Kim H."/>
            <person name="Kim S.G."/>
            <person name="Ka J.O."/>
        </authorList>
    </citation>
    <scope>NUCLEOTIDE SEQUENCE [LARGE SCALE GENOMIC DNA]</scope>
    <source>
        <strain evidence="10 11">D78</strain>
    </source>
</reference>
<dbReference type="RefSeq" id="WP_320509466.1">
    <property type="nucleotide sequence ID" value="NZ_JAXCLW010000004.1"/>
</dbReference>
<proteinExistence type="inferred from homology"/>
<dbReference type="SUPFAM" id="SSF52540">
    <property type="entry name" value="P-loop containing nucleoside triphosphate hydrolases"/>
    <property type="match status" value="1"/>
</dbReference>
<dbReference type="InterPro" id="IPR003439">
    <property type="entry name" value="ABC_transporter-like_ATP-bd"/>
</dbReference>
<dbReference type="EMBL" id="JAXCLW010000004">
    <property type="protein sequence ID" value="MDY0884402.1"/>
    <property type="molecule type" value="Genomic_DNA"/>
</dbReference>
<protein>
    <submittedName>
        <fullName evidence="10">Amino acid ABC transporter ATP-binding protein</fullName>
    </submittedName>
</protein>
<evidence type="ECO:0000256" key="2">
    <source>
        <dbReference type="ARBA" id="ARBA00005417"/>
    </source>
</evidence>
<keyword evidence="4" id="KW-1003">Cell membrane</keyword>
<keyword evidence="6 10" id="KW-0067">ATP-binding</keyword>
<sequence>MSDTIMERPGDDPAGAQPIVRVVDVHKSFGQVQILKGVSLDVMRGEVVVLVGRSGSGKTTLVRCINRLELIDKGRIYVDGELIGYKERAGKLVPESEAAVARHRRHIGMVFQRFNLFPHLTALENVMVGPVRVLHRSKSEVQQEAQTLLAKVGLGEKMHNYPSQLSGGQQQRVAIARALAMKPSVMLFDEPTSALDPETVDEVLDVMRNLAKGGMTMIVVTHEMRFARDVSDRIVMMESGAIVEAGTPEEFFGNSRSERTKAFLSALQ</sequence>
<dbReference type="InterPro" id="IPR003593">
    <property type="entry name" value="AAA+_ATPase"/>
</dbReference>
<keyword evidence="3" id="KW-0813">Transport</keyword>
<dbReference type="InterPro" id="IPR030679">
    <property type="entry name" value="ABC_ATPase_HisP-typ"/>
</dbReference>
<dbReference type="SMART" id="SM00382">
    <property type="entry name" value="AAA"/>
    <property type="match status" value="1"/>
</dbReference>
<gene>
    <name evidence="10" type="ORF">SMD27_16280</name>
</gene>
<evidence type="ECO:0000256" key="4">
    <source>
        <dbReference type="ARBA" id="ARBA00022475"/>
    </source>
</evidence>
<keyword evidence="5" id="KW-0547">Nucleotide-binding</keyword>
<evidence type="ECO:0000256" key="6">
    <source>
        <dbReference type="ARBA" id="ARBA00022840"/>
    </source>
</evidence>
<dbReference type="PROSITE" id="PS50893">
    <property type="entry name" value="ABC_TRANSPORTER_2"/>
    <property type="match status" value="1"/>
</dbReference>
<evidence type="ECO:0000256" key="8">
    <source>
        <dbReference type="ARBA" id="ARBA00023136"/>
    </source>
</evidence>
<evidence type="ECO:0000259" key="9">
    <source>
        <dbReference type="PROSITE" id="PS50893"/>
    </source>
</evidence>
<dbReference type="CDD" id="cd03262">
    <property type="entry name" value="ABC_HisP_GlnQ"/>
    <property type="match status" value="1"/>
</dbReference>
<evidence type="ECO:0000313" key="10">
    <source>
        <dbReference type="EMBL" id="MDY0884402.1"/>
    </source>
</evidence>
<dbReference type="PANTHER" id="PTHR43166">
    <property type="entry name" value="AMINO ACID IMPORT ATP-BINDING PROTEIN"/>
    <property type="match status" value="1"/>
</dbReference>
<comment type="similarity">
    <text evidence="2">Belongs to the ABC transporter superfamily.</text>
</comment>
<evidence type="ECO:0000256" key="5">
    <source>
        <dbReference type="ARBA" id="ARBA00022741"/>
    </source>
</evidence>
<keyword evidence="7" id="KW-0029">Amino-acid transport</keyword>
<evidence type="ECO:0000313" key="11">
    <source>
        <dbReference type="Proteomes" id="UP001279642"/>
    </source>
</evidence>
<organism evidence="10 11">
    <name type="scientific">Dongia soli</name>
    <dbReference type="NCBI Taxonomy" id="600628"/>
    <lineage>
        <taxon>Bacteria</taxon>
        <taxon>Pseudomonadati</taxon>
        <taxon>Pseudomonadota</taxon>
        <taxon>Alphaproteobacteria</taxon>
        <taxon>Rhodospirillales</taxon>
        <taxon>Dongiaceae</taxon>
        <taxon>Dongia</taxon>
    </lineage>
</organism>
<keyword evidence="11" id="KW-1185">Reference proteome</keyword>
<dbReference type="InterPro" id="IPR050086">
    <property type="entry name" value="MetN_ABC_transporter-like"/>
</dbReference>
<dbReference type="GO" id="GO:0005524">
    <property type="term" value="F:ATP binding"/>
    <property type="evidence" value="ECO:0007669"/>
    <property type="project" value="UniProtKB-KW"/>
</dbReference>